<keyword evidence="2" id="KW-1185">Reference proteome</keyword>
<gene>
    <name evidence="1" type="ORF">CONCODRAFT_10483</name>
</gene>
<evidence type="ECO:0000313" key="2">
    <source>
        <dbReference type="Proteomes" id="UP000070444"/>
    </source>
</evidence>
<protein>
    <submittedName>
        <fullName evidence="1">Uncharacterized protein</fullName>
    </submittedName>
</protein>
<reference evidence="1 2" key="1">
    <citation type="journal article" date="2015" name="Genome Biol. Evol.">
        <title>Phylogenomic analyses indicate that early fungi evolved digesting cell walls of algal ancestors of land plants.</title>
        <authorList>
            <person name="Chang Y."/>
            <person name="Wang S."/>
            <person name="Sekimoto S."/>
            <person name="Aerts A.L."/>
            <person name="Choi C."/>
            <person name="Clum A."/>
            <person name="LaButti K.M."/>
            <person name="Lindquist E.A."/>
            <person name="Yee Ngan C."/>
            <person name="Ohm R.A."/>
            <person name="Salamov A.A."/>
            <person name="Grigoriev I.V."/>
            <person name="Spatafora J.W."/>
            <person name="Berbee M.L."/>
        </authorList>
    </citation>
    <scope>NUCLEOTIDE SEQUENCE [LARGE SCALE GENOMIC DNA]</scope>
    <source>
        <strain evidence="1 2">NRRL 28638</strain>
    </source>
</reference>
<dbReference type="AlphaFoldDB" id="A0A137NXE1"/>
<organism evidence="1 2">
    <name type="scientific">Conidiobolus coronatus (strain ATCC 28846 / CBS 209.66 / NRRL 28638)</name>
    <name type="common">Delacroixia coronata</name>
    <dbReference type="NCBI Taxonomy" id="796925"/>
    <lineage>
        <taxon>Eukaryota</taxon>
        <taxon>Fungi</taxon>
        <taxon>Fungi incertae sedis</taxon>
        <taxon>Zoopagomycota</taxon>
        <taxon>Entomophthoromycotina</taxon>
        <taxon>Entomophthoromycetes</taxon>
        <taxon>Entomophthorales</taxon>
        <taxon>Ancylistaceae</taxon>
        <taxon>Conidiobolus</taxon>
    </lineage>
</organism>
<dbReference type="Proteomes" id="UP000070444">
    <property type="component" value="Unassembled WGS sequence"/>
</dbReference>
<proteinExistence type="predicted"/>
<accession>A0A137NXE1</accession>
<dbReference type="EMBL" id="KQ964636">
    <property type="protein sequence ID" value="KXN67436.1"/>
    <property type="molecule type" value="Genomic_DNA"/>
</dbReference>
<name>A0A137NXE1_CONC2</name>
<evidence type="ECO:0000313" key="1">
    <source>
        <dbReference type="EMBL" id="KXN67436.1"/>
    </source>
</evidence>
<sequence length="155" mass="18295">MNTNSKNIEWEKALILFEFQRCLDKPKLLEISLLNRYLREKLKKTIFKVVKINFSNAYKFPDYFVPGRFEIEQENLTDLEKSNIKSSRIDPSVTKLTSEIDKYSVYFKSLEFIDLDNAGYFVIPIIDSFSHLSSLNIRKCYINLSVFNKLDVETK</sequence>